<dbReference type="Pfam" id="PF13614">
    <property type="entry name" value="AAA_31"/>
    <property type="match status" value="1"/>
</dbReference>
<dbReference type="InterPro" id="IPR025669">
    <property type="entry name" value="AAA_dom"/>
</dbReference>
<sequence length="371" mass="42181">MREINALIVSTNQDLVTQLSAILNEYGIKPDFKEEWQASSRGLDSYTYAFVDAQQLKQSTIQDFSLSRYVIVFDRQASVDSVRIWLKSGAHDVVLLPEEGSRVNELLQNSISMVQNNEAIPQMSDQQDNKIFSFFSSKGGSGKSLISTLFAQSLQLYNNKRGILIDLNTQYGGLEVLFGLEPARSYLDLEPVIKELSINHIQNIVHKDEGTGLDILLGPAKPDMTDRISQELIVNTLRVCKNHYDFVVVDLPSGFNRISYTGLSESDEIFYLITPDSLSIRMFKHALKLLEQYQVLNKAQLRLVMNRKDKKSELTEKDIQKIVNQKVLGTIQSNYYAVQPYVNMGRTMFEKGKPKTKVASDVKRIVERLLR</sequence>
<dbReference type="RefSeq" id="WP_307391995.1">
    <property type="nucleotide sequence ID" value="NZ_BAAADK010000045.1"/>
</dbReference>
<gene>
    <name evidence="2" type="ORF">J2S11_001111</name>
</gene>
<evidence type="ECO:0000259" key="1">
    <source>
        <dbReference type="Pfam" id="PF13614"/>
    </source>
</evidence>
<name>A0ABT9VW42_9BACI</name>
<reference evidence="2 3" key="1">
    <citation type="submission" date="2023-07" db="EMBL/GenBank/DDBJ databases">
        <title>Genomic Encyclopedia of Type Strains, Phase IV (KMG-IV): sequencing the most valuable type-strain genomes for metagenomic binning, comparative biology and taxonomic classification.</title>
        <authorList>
            <person name="Goeker M."/>
        </authorList>
    </citation>
    <scope>NUCLEOTIDE SEQUENCE [LARGE SCALE GENOMIC DNA]</scope>
    <source>
        <strain evidence="2 3">DSM 12751</strain>
    </source>
</reference>
<dbReference type="SUPFAM" id="SSF52540">
    <property type="entry name" value="P-loop containing nucleoside triphosphate hydrolases"/>
    <property type="match status" value="1"/>
</dbReference>
<dbReference type="Gene3D" id="3.40.50.300">
    <property type="entry name" value="P-loop containing nucleotide triphosphate hydrolases"/>
    <property type="match status" value="1"/>
</dbReference>
<dbReference type="PANTHER" id="PTHR43384:SF13">
    <property type="entry name" value="SLR0110 PROTEIN"/>
    <property type="match status" value="1"/>
</dbReference>
<feature type="domain" description="AAA" evidence="1">
    <location>
        <begin position="130"/>
        <end position="297"/>
    </location>
</feature>
<organism evidence="2 3">
    <name type="scientific">Caldalkalibacillus horti</name>
    <dbReference type="NCBI Taxonomy" id="77523"/>
    <lineage>
        <taxon>Bacteria</taxon>
        <taxon>Bacillati</taxon>
        <taxon>Bacillota</taxon>
        <taxon>Bacilli</taxon>
        <taxon>Bacillales</taxon>
        <taxon>Bacillaceae</taxon>
        <taxon>Caldalkalibacillus</taxon>
    </lineage>
</organism>
<proteinExistence type="predicted"/>
<protein>
    <submittedName>
        <fullName evidence="2">Pilus assembly protein CpaE</fullName>
    </submittedName>
</protein>
<dbReference type="InterPro" id="IPR050625">
    <property type="entry name" value="ParA/MinD_ATPase"/>
</dbReference>
<evidence type="ECO:0000313" key="3">
    <source>
        <dbReference type="Proteomes" id="UP001235840"/>
    </source>
</evidence>
<dbReference type="EMBL" id="JAUSTY010000004">
    <property type="protein sequence ID" value="MDQ0165211.1"/>
    <property type="molecule type" value="Genomic_DNA"/>
</dbReference>
<dbReference type="PANTHER" id="PTHR43384">
    <property type="entry name" value="SEPTUM SITE-DETERMINING PROTEIN MIND HOMOLOG, CHLOROPLASTIC-RELATED"/>
    <property type="match status" value="1"/>
</dbReference>
<accession>A0ABT9VW42</accession>
<dbReference type="Proteomes" id="UP001235840">
    <property type="component" value="Unassembled WGS sequence"/>
</dbReference>
<comment type="caution">
    <text evidence="2">The sequence shown here is derived from an EMBL/GenBank/DDBJ whole genome shotgun (WGS) entry which is preliminary data.</text>
</comment>
<evidence type="ECO:0000313" key="2">
    <source>
        <dbReference type="EMBL" id="MDQ0165211.1"/>
    </source>
</evidence>
<dbReference type="InterPro" id="IPR027417">
    <property type="entry name" value="P-loop_NTPase"/>
</dbReference>
<keyword evidence="3" id="KW-1185">Reference proteome</keyword>